<evidence type="ECO:0000256" key="2">
    <source>
        <dbReference type="ARBA" id="ARBA00022723"/>
    </source>
</evidence>
<accession>A0AAW8R7N7</accession>
<dbReference type="FunFam" id="3.20.20.140:FF:000005">
    <property type="entry name" value="TatD family hydrolase"/>
    <property type="match status" value="1"/>
</dbReference>
<dbReference type="Gene3D" id="3.20.20.140">
    <property type="entry name" value="Metal-dependent hydrolases"/>
    <property type="match status" value="1"/>
</dbReference>
<protein>
    <submittedName>
        <fullName evidence="5">TatD family hydrolase</fullName>
        <ecNumber evidence="5">3.1.-.-</ecNumber>
    </submittedName>
</protein>
<feature type="binding site" evidence="4">
    <location>
        <position position="7"/>
    </location>
    <ligand>
        <name>a divalent metal cation</name>
        <dbReference type="ChEBI" id="CHEBI:60240"/>
        <label>1</label>
    </ligand>
</feature>
<keyword evidence="2 4" id="KW-0479">Metal-binding</keyword>
<evidence type="ECO:0000256" key="4">
    <source>
        <dbReference type="PIRSR" id="PIRSR005902-1"/>
    </source>
</evidence>
<evidence type="ECO:0000256" key="3">
    <source>
        <dbReference type="ARBA" id="ARBA00022801"/>
    </source>
</evidence>
<feature type="binding site" evidence="4">
    <location>
        <position position="137"/>
    </location>
    <ligand>
        <name>a divalent metal cation</name>
        <dbReference type="ChEBI" id="CHEBI:60240"/>
        <label>2</label>
    </ligand>
</feature>
<evidence type="ECO:0000313" key="5">
    <source>
        <dbReference type="EMBL" id="MDT0583930.1"/>
    </source>
</evidence>
<dbReference type="CDD" id="cd01310">
    <property type="entry name" value="TatD_DNAse"/>
    <property type="match status" value="1"/>
</dbReference>
<proteinExistence type="inferred from homology"/>
<comment type="similarity">
    <text evidence="1">Belongs to the metallo-dependent hydrolases superfamily. TatD-type hydrolase family.</text>
</comment>
<dbReference type="Pfam" id="PF01026">
    <property type="entry name" value="TatD_DNase"/>
    <property type="match status" value="1"/>
</dbReference>
<organism evidence="5 6">
    <name type="scientific">Brumicola blandensis</name>
    <dbReference type="NCBI Taxonomy" id="3075611"/>
    <lineage>
        <taxon>Bacteria</taxon>
        <taxon>Pseudomonadati</taxon>
        <taxon>Pseudomonadota</taxon>
        <taxon>Gammaproteobacteria</taxon>
        <taxon>Alteromonadales</taxon>
        <taxon>Alteromonadaceae</taxon>
        <taxon>Brumicola</taxon>
    </lineage>
</organism>
<dbReference type="SUPFAM" id="SSF51556">
    <property type="entry name" value="Metallo-dependent hydrolases"/>
    <property type="match status" value="1"/>
</dbReference>
<keyword evidence="6" id="KW-1185">Reference proteome</keyword>
<dbReference type="Proteomes" id="UP001249020">
    <property type="component" value="Unassembled WGS sequence"/>
</dbReference>
<keyword evidence="3 5" id="KW-0378">Hydrolase</keyword>
<gene>
    <name evidence="5" type="ORF">RM544_15365</name>
</gene>
<dbReference type="GO" id="GO:0005829">
    <property type="term" value="C:cytosol"/>
    <property type="evidence" value="ECO:0007669"/>
    <property type="project" value="TreeGrafter"/>
</dbReference>
<name>A0AAW8R7N7_9ALTE</name>
<comment type="caution">
    <text evidence="5">The sequence shown here is derived from an EMBL/GenBank/DDBJ whole genome shotgun (WGS) entry which is preliminary data.</text>
</comment>
<dbReference type="PROSITE" id="PS01137">
    <property type="entry name" value="TATD_1"/>
    <property type="match status" value="1"/>
</dbReference>
<sequence>MIDSHCHIDLPAFDHDRIAVLKAAANSGVERFLVPGLSNEQFTTLLGLQQLLRDSHGIPIDIALGLHPYFYTSTLANGIAPALDLFEAHAKQHRQDVVALGETGMDASIKCDLDTQETLLRAQLSVAKELQLPAILHHRQSHNHLIRILKSMRFSYGGLIHAFSGSAEVAKTYLDLGFLLGVGGTITYPRAKKTRATIKNIPLEYLMLETDSPDMPLNHFQGQRNTPGQLPLVAEALAELKDVSVDTVKEQTTLNYRHLFKVSE</sequence>
<dbReference type="EC" id="3.1.-.-" evidence="5"/>
<reference evidence="5 6" key="1">
    <citation type="submission" date="2023-09" db="EMBL/GenBank/DDBJ databases">
        <authorList>
            <person name="Rey-Velasco X."/>
        </authorList>
    </citation>
    <scope>NUCLEOTIDE SEQUENCE [LARGE SCALE GENOMIC DNA]</scope>
    <source>
        <strain evidence="5 6">W409</strain>
    </source>
</reference>
<dbReference type="PANTHER" id="PTHR46124">
    <property type="entry name" value="D-AMINOACYL-TRNA DEACYLASE"/>
    <property type="match status" value="1"/>
</dbReference>
<dbReference type="InterPro" id="IPR032466">
    <property type="entry name" value="Metal_Hydrolase"/>
</dbReference>
<feature type="binding site" evidence="4">
    <location>
        <position position="211"/>
    </location>
    <ligand>
        <name>a divalent metal cation</name>
        <dbReference type="ChEBI" id="CHEBI:60240"/>
        <label>1</label>
    </ligand>
</feature>
<feature type="binding site" evidence="4">
    <location>
        <position position="161"/>
    </location>
    <ligand>
        <name>a divalent metal cation</name>
        <dbReference type="ChEBI" id="CHEBI:60240"/>
        <label>2</label>
    </ligand>
</feature>
<dbReference type="GO" id="GO:0046872">
    <property type="term" value="F:metal ion binding"/>
    <property type="evidence" value="ECO:0007669"/>
    <property type="project" value="UniProtKB-KW"/>
</dbReference>
<dbReference type="AlphaFoldDB" id="A0AAW8R7N7"/>
<evidence type="ECO:0000313" key="6">
    <source>
        <dbReference type="Proteomes" id="UP001249020"/>
    </source>
</evidence>
<dbReference type="EMBL" id="JAVRIE010000007">
    <property type="protein sequence ID" value="MDT0583930.1"/>
    <property type="molecule type" value="Genomic_DNA"/>
</dbReference>
<feature type="binding site" evidence="4">
    <location>
        <position position="102"/>
    </location>
    <ligand>
        <name>a divalent metal cation</name>
        <dbReference type="ChEBI" id="CHEBI:60240"/>
        <label>1</label>
    </ligand>
</feature>
<dbReference type="GO" id="GO:0016788">
    <property type="term" value="F:hydrolase activity, acting on ester bonds"/>
    <property type="evidence" value="ECO:0007669"/>
    <property type="project" value="InterPro"/>
</dbReference>
<dbReference type="PIRSF" id="PIRSF005902">
    <property type="entry name" value="DNase_TatD"/>
    <property type="match status" value="1"/>
</dbReference>
<dbReference type="InterPro" id="IPR018228">
    <property type="entry name" value="DNase_TatD-rel_CS"/>
</dbReference>
<evidence type="ECO:0000256" key="1">
    <source>
        <dbReference type="ARBA" id="ARBA00009275"/>
    </source>
</evidence>
<dbReference type="PANTHER" id="PTHR46124:SF3">
    <property type="entry name" value="HYDROLASE"/>
    <property type="match status" value="1"/>
</dbReference>
<feature type="binding site" evidence="4">
    <location>
        <position position="5"/>
    </location>
    <ligand>
        <name>a divalent metal cation</name>
        <dbReference type="ChEBI" id="CHEBI:60240"/>
        <label>1</label>
    </ligand>
</feature>
<dbReference type="RefSeq" id="WP_311362704.1">
    <property type="nucleotide sequence ID" value="NZ_JAVRIE010000007.1"/>
</dbReference>
<dbReference type="PROSITE" id="PS01091">
    <property type="entry name" value="TATD_3"/>
    <property type="match status" value="1"/>
</dbReference>
<dbReference type="InterPro" id="IPR001130">
    <property type="entry name" value="TatD-like"/>
</dbReference>